<feature type="domain" description="Vacuolar protein sorting-associated protein 8 central" evidence="6">
    <location>
        <begin position="750"/>
        <end position="949"/>
    </location>
</feature>
<name>A0A1Z5TTM7_HORWE</name>
<dbReference type="InParanoid" id="A0A1Z5TTM7"/>
<dbReference type="InterPro" id="IPR036322">
    <property type="entry name" value="WD40_repeat_dom_sf"/>
</dbReference>
<dbReference type="Pfam" id="PF01204">
    <property type="entry name" value="Trehalase"/>
    <property type="match status" value="1"/>
</dbReference>
<dbReference type="InterPro" id="IPR012341">
    <property type="entry name" value="6hp_glycosidase-like_sf"/>
</dbReference>
<keyword evidence="3 4" id="KW-0326">Glycosidase</keyword>
<evidence type="ECO:0000256" key="5">
    <source>
        <dbReference type="SAM" id="MobiDB-lite"/>
    </source>
</evidence>
<dbReference type="PRINTS" id="PR00744">
    <property type="entry name" value="GLHYDRLASE37"/>
</dbReference>
<dbReference type="Proteomes" id="UP000194280">
    <property type="component" value="Unassembled WGS sequence"/>
</dbReference>
<dbReference type="SUPFAM" id="SSF48208">
    <property type="entry name" value="Six-hairpin glycosidases"/>
    <property type="match status" value="1"/>
</dbReference>
<dbReference type="InterPro" id="IPR059070">
    <property type="entry name" value="TPR_VPS8_2"/>
</dbReference>
<dbReference type="Gene3D" id="1.50.10.10">
    <property type="match status" value="1"/>
</dbReference>
<dbReference type="GO" id="GO:0005993">
    <property type="term" value="P:trehalose catabolic process"/>
    <property type="evidence" value="ECO:0007669"/>
    <property type="project" value="TreeGrafter"/>
</dbReference>
<organism evidence="8 9">
    <name type="scientific">Hortaea werneckii EXF-2000</name>
    <dbReference type="NCBI Taxonomy" id="1157616"/>
    <lineage>
        <taxon>Eukaryota</taxon>
        <taxon>Fungi</taxon>
        <taxon>Dikarya</taxon>
        <taxon>Ascomycota</taxon>
        <taxon>Pezizomycotina</taxon>
        <taxon>Dothideomycetes</taxon>
        <taxon>Dothideomycetidae</taxon>
        <taxon>Mycosphaerellales</taxon>
        <taxon>Teratosphaeriaceae</taxon>
        <taxon>Hortaea</taxon>
    </lineage>
</organism>
<evidence type="ECO:0000259" key="6">
    <source>
        <dbReference type="Pfam" id="PF12816"/>
    </source>
</evidence>
<dbReference type="InterPro" id="IPR018232">
    <property type="entry name" value="Glyco_hydro_37_CS"/>
</dbReference>
<comment type="caution">
    <text evidence="8">The sequence shown here is derived from an EMBL/GenBank/DDBJ whole genome shotgun (WGS) entry which is preliminary data.</text>
</comment>
<gene>
    <name evidence="8" type="ORF">BTJ68_00762</name>
</gene>
<dbReference type="PANTHER" id="PTHR23403">
    <property type="entry name" value="TREHALASE"/>
    <property type="match status" value="1"/>
</dbReference>
<dbReference type="PANTHER" id="PTHR23403:SF1">
    <property type="entry name" value="TREHALASE"/>
    <property type="match status" value="1"/>
</dbReference>
<dbReference type="FunCoup" id="A0A1Z5TTM7">
    <property type="interactions" value="154"/>
</dbReference>
<feature type="compositionally biased region" description="Basic and acidic residues" evidence="5">
    <location>
        <begin position="79"/>
        <end position="101"/>
    </location>
</feature>
<feature type="domain" description="VPS8-like TPR-like repeats" evidence="7">
    <location>
        <begin position="1297"/>
        <end position="1493"/>
    </location>
</feature>
<comment type="similarity">
    <text evidence="1 4">Belongs to the glycosyl hydrolase 37 family.</text>
</comment>
<evidence type="ECO:0000313" key="9">
    <source>
        <dbReference type="Proteomes" id="UP000194280"/>
    </source>
</evidence>
<dbReference type="VEuPathDB" id="FungiDB:BTJ68_00762"/>
<keyword evidence="9" id="KW-1185">Reference proteome</keyword>
<keyword evidence="2 4" id="KW-0378">Hydrolase</keyword>
<evidence type="ECO:0000313" key="8">
    <source>
        <dbReference type="EMBL" id="OTA39271.1"/>
    </source>
</evidence>
<dbReference type="Pfam" id="PF12816">
    <property type="entry name" value="TPR_Vps8"/>
    <property type="match status" value="1"/>
</dbReference>
<dbReference type="InterPro" id="IPR008928">
    <property type="entry name" value="6-hairpin_glycosidase_sf"/>
</dbReference>
<comment type="catalytic activity">
    <reaction evidence="4">
        <text>alpha,alpha-trehalose + H2O = alpha-D-glucose + beta-D-glucose</text>
        <dbReference type="Rhea" id="RHEA:32675"/>
        <dbReference type="ChEBI" id="CHEBI:15377"/>
        <dbReference type="ChEBI" id="CHEBI:15903"/>
        <dbReference type="ChEBI" id="CHEBI:16551"/>
        <dbReference type="ChEBI" id="CHEBI:17925"/>
        <dbReference type="EC" id="3.2.1.28"/>
    </reaction>
</comment>
<dbReference type="InterPro" id="IPR001661">
    <property type="entry name" value="Glyco_hydro_37"/>
</dbReference>
<feature type="region of interest" description="Disordered" evidence="5">
    <location>
        <begin position="1"/>
        <end position="189"/>
    </location>
</feature>
<dbReference type="EMBL" id="MUNK01000004">
    <property type="protein sequence ID" value="OTA39271.1"/>
    <property type="molecule type" value="Genomic_DNA"/>
</dbReference>
<evidence type="ECO:0000256" key="4">
    <source>
        <dbReference type="RuleBase" id="RU361180"/>
    </source>
</evidence>
<sequence length="2222" mass="246530">MSSISGGQDEGGNNEDVDADETTRTAESRTIEQGNSSSEDSDEDEEHYESLPEDSIVGDSEAFLDETTVNAESEDGNIELDKQDDGERLDAADDPVDERGLDVQADGEPIGSQGQSPFLSAADSGSIPDDLPSVQGSRVSSPGPLSLRGPRRTPQRTTSGALQPFEKRFESRFSTSPSPSSRAGSPAFLTPHSRQISISSQFSQLSSQASSQGEGGSEAPIAPWEVIRWTKLRKLSGQAFSESGKRNFGRPTTLAVSALIAVGTSKGLVLGFDYHQTLKVIIGQGTKATECGSVTALAIAADYSTIAAGHANGQIFTWDISKPARPFLQIPPLEKSVIQQSQHPDGHVSGQAILHIGFLGTRHTALVSADAAGMAFSHLATRGLGPVTRTVKTTRLLGRYPTFDARVERGRKSSSVLAFSPLPLGNVEQATDGMGLTALLTPYLLVIVSTTPIAQTQHKSPRPKEVMPHSTLSGCLAWFPAVKLKSSNATAEKGNSDTKLVYCWSNVLTVLDVKVVENDDSNKPPSLEFHARSRWRADEAIVAVQWLGRSVLGVITVSQRLLILEDPSLQVTDSLDLIQRHVYHQDLFSHHLQSVVDRLDSDDPSLHGVVADAFYMSFKAYKGRTFLLGFNDLLVGVLSNWADRLMALMENGDHIGAIRLGSEYYVRGGNKVTVGLPENDDARHEVVRERLLEMITASLNYSFSQQDDERDTRIRELADVCFDACISMRETEYLFGRVFEIFEEAEEEDVFVLTLEPYVLDGDVSRLPPEVVKSAVAHFISENQAPRLEDLLCRLDPFSFDLDEITMLCRQHSLYDALIYVWGQGIGDFVTPLIDMMSLIKILQAGDDDGDLSDNPFFESAIKVYPYLAYALTGRLYPRGDLLLDDDASKAKADLYGYVFAGTPTAWPPGSQRYLYTVENPAEEPAFPYLVMLLEFDAAKFMTMLNEAFEDPFLNEADDDTVPSNASEMNGVAGKMGYKMTRQHIISIMLDVMKQHEFDPDQVIYLDMFIARSLAKYPGQIVLSGALLDQVLQHLCHPPVEEVREDCQLSVEYLLSAYRPSDVSWLVDTLRQARFFHMLKYVYRIERLYVELLETYFEDEVDQEGVFDAIGYCLRPNAGATAKQLEGVKRTMMQHIQELANISITSTARTFASSTADLLPSCIQALRDSYQQFMLLRCLLEPQLIRESHPPRSSGPSTIDLQTSYGELYVQLLCQHDPTHVAEYINVLPTSNLTLNNVLPAMEEAGVVDAAVVLLARDGMVRDAMERLVVHLQTLQQALISMVEASAQAPDASSAETAALELVEDIEKYSKVGIWLCQGQSATAQRRPRPRMNVAWDVKEDDLDLDEYLWLNLVDAAVQVTKTTTGAVEHHEALPEDTGSQAEAGDLAKIITALRSNTQQTFTALLAATATPSRPPSNDPRQPPPKQDNLSFLRVLRAFLTRAATSAPSLADLRAVLSDIFSAYTFEQDVLSLANELLGSNVFTDIEEANSLRQRGWRPRTQVCESCKRRVWGQGIGETVWDEWVLREQKRESEKARKLVERGGGEEARRLERGKAKAAVDIVAERDDNQSEESRLLSFKSASALYTNGSVIAPCSSPLYCQGEILQQIELAQPYEDSKTFVDLPTTRPLEEVIEAFNNLTKPIQNNTEIQTFLQDYFGEAGSELEPVPNESLSTNPTFLNNVSSQVLRNFTDQVINIWPDLTRSYVGPPRCESASGGNASGCVSSFIPLNRTFVVAGGRFREPYYWDSYWIIEGLLRTEGSFTEIALNIIENFLDLVDRFGFVPNGARQYYLNRSQPPLLSQMVRAYVEFTNDTSILERALPTLEKEYMFWMENRTVSVRDGMNQTYTLNHYAVLNNQPRPESFREDYITATNESYYAPTTGIIYPGQDLNETEQAELYANLASGAESGWDYSSRWLKNPSDAANDNYFPLRSLNTKNIVPVDLNSILYANEITLANFYETVGGDDSESMVEEYQQRAANRSEAMAALMWDEEHFAYFDWNLTSNSRHIYEPLDSDATSSQIDDAPAGQQLLFSPAQYYPFWTGAAPNWLKNNPYAVSRAYDRVAAQLEVAPGAIPATNLVTGEQWDEPNVWPPLQYILIQGLLNTPATFGTDDPWYRSTQNLAVDLAQRYVTSAFCTWRSTGGSTPQLPQLQGADREDVGTIFEKYNQTSINAAGGGGEYEVVEGFGWSNGVLIWAADKFGRELKTPMCGNITAADIADE</sequence>
<protein>
    <recommendedName>
        <fullName evidence="4">Trehalase</fullName>
        <ecNumber evidence="4">3.2.1.28</ecNumber>
    </recommendedName>
    <alternativeName>
        <fullName evidence="4">Alpha-trehalose glucohydrolase</fullName>
    </alternativeName>
</protein>
<proteinExistence type="inferred from homology"/>
<dbReference type="PROSITE" id="PS00928">
    <property type="entry name" value="TREHALASE_2"/>
    <property type="match status" value="1"/>
</dbReference>
<dbReference type="InterPro" id="IPR025941">
    <property type="entry name" value="Vps8_central_dom"/>
</dbReference>
<dbReference type="Pfam" id="PF23410">
    <property type="entry name" value="Beta-prop_VPS8"/>
    <property type="match status" value="1"/>
</dbReference>
<dbReference type="SUPFAM" id="SSF50978">
    <property type="entry name" value="WD40 repeat-like"/>
    <property type="match status" value="1"/>
</dbReference>
<dbReference type="Pfam" id="PF25066">
    <property type="entry name" value="TPR_VPS8_2"/>
    <property type="match status" value="1"/>
</dbReference>
<evidence type="ECO:0000259" key="7">
    <source>
        <dbReference type="Pfam" id="PF25066"/>
    </source>
</evidence>
<feature type="compositionally biased region" description="Low complexity" evidence="5">
    <location>
        <begin position="172"/>
        <end position="189"/>
    </location>
</feature>
<reference evidence="8 9" key="1">
    <citation type="submission" date="2017-01" db="EMBL/GenBank/DDBJ databases">
        <title>The recent genome duplication of the halophilic yeast Hortaea werneckii: insights from long-read sequencing.</title>
        <authorList>
            <person name="Sinha S."/>
            <person name="Flibotte S."/>
            <person name="Neira M."/>
            <person name="Lenassi M."/>
            <person name="Gostincar C."/>
            <person name="Stajich J.E."/>
            <person name="Nislow C.E."/>
        </authorList>
    </citation>
    <scope>NUCLEOTIDE SEQUENCE [LARGE SCALE GENOMIC DNA]</scope>
    <source>
        <strain evidence="8 9">EXF-2000</strain>
    </source>
</reference>
<accession>A0A1Z5TTM7</accession>
<evidence type="ECO:0000256" key="3">
    <source>
        <dbReference type="ARBA" id="ARBA00023295"/>
    </source>
</evidence>
<dbReference type="EC" id="3.2.1.28" evidence="4"/>
<dbReference type="OrthoDB" id="289913at2759"/>
<evidence type="ECO:0000256" key="1">
    <source>
        <dbReference type="ARBA" id="ARBA00005615"/>
    </source>
</evidence>
<feature type="compositionally biased region" description="Basic and acidic residues" evidence="5">
    <location>
        <begin position="21"/>
        <end position="30"/>
    </location>
</feature>
<dbReference type="GO" id="GO:0004555">
    <property type="term" value="F:alpha,alpha-trehalase activity"/>
    <property type="evidence" value="ECO:0007669"/>
    <property type="project" value="UniProtKB-EC"/>
</dbReference>
<evidence type="ECO:0000256" key="2">
    <source>
        <dbReference type="ARBA" id="ARBA00022801"/>
    </source>
</evidence>
<dbReference type="STRING" id="1157616.A0A1Z5TTM7"/>